<keyword evidence="5" id="KW-1185">Reference proteome</keyword>
<dbReference type="GO" id="GO:0016757">
    <property type="term" value="F:glycosyltransferase activity"/>
    <property type="evidence" value="ECO:0007669"/>
    <property type="project" value="InterPro"/>
</dbReference>
<proteinExistence type="predicted"/>
<dbReference type="CDD" id="cd03809">
    <property type="entry name" value="GT4_MtfB-like"/>
    <property type="match status" value="1"/>
</dbReference>
<accession>A0A7Y4GXX1</accession>
<dbReference type="Proteomes" id="UP000544122">
    <property type="component" value="Unassembled WGS sequence"/>
</dbReference>
<feature type="domain" description="Glycosyl transferase family 1" evidence="2">
    <location>
        <begin position="189"/>
        <end position="339"/>
    </location>
</feature>
<evidence type="ECO:0000313" key="4">
    <source>
        <dbReference type="EMBL" id="NOJ43702.1"/>
    </source>
</evidence>
<dbReference type="InterPro" id="IPR028098">
    <property type="entry name" value="Glyco_trans_4-like_N"/>
</dbReference>
<dbReference type="AlphaFoldDB" id="A0A7Y4GXX1"/>
<dbReference type="Pfam" id="PF00534">
    <property type="entry name" value="Glycos_transf_1"/>
    <property type="match status" value="1"/>
</dbReference>
<dbReference type="EMBL" id="JAAVLX010000011">
    <property type="protein sequence ID" value="NOJ43702.1"/>
    <property type="molecule type" value="Genomic_DNA"/>
</dbReference>
<evidence type="ECO:0000259" key="3">
    <source>
        <dbReference type="Pfam" id="PF13439"/>
    </source>
</evidence>
<dbReference type="Pfam" id="PF13439">
    <property type="entry name" value="Glyco_transf_4"/>
    <property type="match status" value="1"/>
</dbReference>
<dbReference type="RefSeq" id="WP_311966895.1">
    <property type="nucleotide sequence ID" value="NZ_JAAVLX010000011.1"/>
</dbReference>
<comment type="caution">
    <text evidence="4">The sequence shown here is derived from an EMBL/GenBank/DDBJ whole genome shotgun (WGS) entry which is preliminary data.</text>
</comment>
<dbReference type="PANTHER" id="PTHR46401:SF2">
    <property type="entry name" value="GLYCOSYLTRANSFERASE WBBK-RELATED"/>
    <property type="match status" value="1"/>
</dbReference>
<reference evidence="4 5" key="1">
    <citation type="submission" date="2020-03" db="EMBL/GenBank/DDBJ databases">
        <title>Bradyrhizobium diversity isolated from nodules of Indigofera sp.</title>
        <authorList>
            <person name="Klepa M."/>
            <person name="Helene L."/>
            <person name="Hungria M."/>
        </authorList>
    </citation>
    <scope>NUCLEOTIDE SEQUENCE [LARGE SCALE GENOMIC DNA]</scope>
    <source>
        <strain evidence="4 5">WSM 1791</strain>
    </source>
</reference>
<gene>
    <name evidence="4" type="ORF">HCN58_29775</name>
</gene>
<name>A0A7Y4GXX1_9BRAD</name>
<organism evidence="4 5">
    <name type="scientific">Bradyrhizobium australiense</name>
    <dbReference type="NCBI Taxonomy" id="2721161"/>
    <lineage>
        <taxon>Bacteria</taxon>
        <taxon>Pseudomonadati</taxon>
        <taxon>Pseudomonadota</taxon>
        <taxon>Alphaproteobacteria</taxon>
        <taxon>Hyphomicrobiales</taxon>
        <taxon>Nitrobacteraceae</taxon>
        <taxon>Bradyrhizobium</taxon>
    </lineage>
</organism>
<dbReference type="Gene3D" id="3.40.50.2000">
    <property type="entry name" value="Glycogen Phosphorylase B"/>
    <property type="match status" value="2"/>
</dbReference>
<dbReference type="PANTHER" id="PTHR46401">
    <property type="entry name" value="GLYCOSYLTRANSFERASE WBBK-RELATED"/>
    <property type="match status" value="1"/>
</dbReference>
<dbReference type="GO" id="GO:0009103">
    <property type="term" value="P:lipopolysaccharide biosynthetic process"/>
    <property type="evidence" value="ECO:0007669"/>
    <property type="project" value="TreeGrafter"/>
</dbReference>
<evidence type="ECO:0000313" key="5">
    <source>
        <dbReference type="Proteomes" id="UP000544122"/>
    </source>
</evidence>
<feature type="domain" description="Glycosyltransferase subfamily 4-like N-terminal" evidence="3">
    <location>
        <begin position="18"/>
        <end position="171"/>
    </location>
</feature>
<dbReference type="SUPFAM" id="SSF53756">
    <property type="entry name" value="UDP-Glycosyltransferase/glycogen phosphorylase"/>
    <property type="match status" value="1"/>
</dbReference>
<evidence type="ECO:0000256" key="1">
    <source>
        <dbReference type="ARBA" id="ARBA00022679"/>
    </source>
</evidence>
<keyword evidence="1 4" id="KW-0808">Transferase</keyword>
<protein>
    <submittedName>
        <fullName evidence="4">Glycosyltransferase family 4 protein</fullName>
    </submittedName>
</protein>
<sequence length="372" mass="40802">MSFRRLSINGKFLGAKPTGVHRVAEQLIRQLASRRDELTDLFRTAPGIIAPRNVRNSPESSFAIERGGVLRGQLWEQLDLPRLARRDLLLNLCNLGPMASTAAITMIHDAQVFITPESYSWAFANWYRNVLPVIGHRHLRILAVSEFSAAQLVRFGVARPEQISVISNGVDHLLAHEPLTKIVDRLQLNRRKFVVALANVQAHKNIGLLLKAFADPTLAAIKLVLVGAASPKEFEALGHSIPQSVVFTGRIDDGELRALLESALCLAFPSTTEGFGLPPLEGMTVGCPAVLAPSGALPEVGGEAAMFAAADDPREWVEVIGKLATDPDVWERFSLAGRERSRLFSWNRAGEKLIEVIRRVVASQRSGVHGRF</sequence>
<dbReference type="InterPro" id="IPR001296">
    <property type="entry name" value="Glyco_trans_1"/>
</dbReference>
<evidence type="ECO:0000259" key="2">
    <source>
        <dbReference type="Pfam" id="PF00534"/>
    </source>
</evidence>